<dbReference type="Proteomes" id="UP000006531">
    <property type="component" value="Segment"/>
</dbReference>
<protein>
    <submittedName>
        <fullName evidence="2">Gp222</fullName>
    </submittedName>
</protein>
<gene>
    <name evidence="2" type="ORF">CYIG_00007</name>
</gene>
<name>E3SN79_9CAUD</name>
<dbReference type="RefSeq" id="YP_005087455.1">
    <property type="nucleotide sequence ID" value="NC_016658.1"/>
</dbReference>
<keyword evidence="3" id="KW-1185">Reference proteome</keyword>
<accession>E3SN79</accession>
<dbReference type="Pfam" id="PF24653">
    <property type="entry name" value="Phage_OMP"/>
    <property type="match status" value="1"/>
</dbReference>
<dbReference type="KEGG" id="vg:11538127"/>
<sequence length="118" mass="12677">MKKLALVLATTLVSTPAMAGPYVNVETKAKYTGSDYKSRATDLHVGYENKLNDLAYYIQGGKTINAADGVDSESNFSGKLGAKLPVTDKIKLNGEVSFAQVEDADNTYGTKLGIKYSF</sequence>
<dbReference type="SUPFAM" id="SSF56925">
    <property type="entry name" value="OMPA-like"/>
    <property type="match status" value="1"/>
</dbReference>
<evidence type="ECO:0000259" key="1">
    <source>
        <dbReference type="Pfam" id="PF24653"/>
    </source>
</evidence>
<dbReference type="GeneID" id="11538127"/>
<dbReference type="EMBL" id="GU071102">
    <property type="protein sequence ID" value="ADP00083.1"/>
    <property type="molecule type" value="Genomic_DNA"/>
</dbReference>
<evidence type="ECO:0000313" key="2">
    <source>
        <dbReference type="EMBL" id="ADP00083.1"/>
    </source>
</evidence>
<reference evidence="2 3" key="1">
    <citation type="submission" date="2009-10" db="EMBL/GenBank/DDBJ databases">
        <title>The Genome Sequence of Cyanophage NATL1A-7.</title>
        <authorList>
            <consortium name="The Broad Institute Genome Sequencing Platform"/>
            <person name="Henn M.R."/>
            <person name="Sullivan M.S."/>
            <person name="Osburne M.S."/>
            <person name="Levin J."/>
            <person name="Malboeuf C."/>
            <person name="Casali M."/>
            <person name="Russ C."/>
            <person name="Lennon N."/>
            <person name="Erlich R."/>
            <person name="Young S.K."/>
            <person name="Koehrsen M."/>
            <person name="Yandava C."/>
            <person name="Zeng Q."/>
            <person name="Alvarado L."/>
            <person name="Anderson S."/>
            <person name="Berlin A."/>
            <person name="Borenstein D."/>
            <person name="Chen Z."/>
            <person name="Engels R."/>
            <person name="Freedman E."/>
            <person name="Gellesch M."/>
            <person name="Goldberg J."/>
            <person name="Green L."/>
            <person name="Griggs A."/>
            <person name="Gujja S."/>
            <person name="Heiman D."/>
            <person name="Hepburn T."/>
            <person name="Howarth C."/>
            <person name="Jen D."/>
            <person name="Larson L."/>
            <person name="Lewis B."/>
            <person name="Mehta T."/>
            <person name="Park D."/>
            <person name="Pearson M."/>
            <person name="Roberts A."/>
            <person name="Ryan E."/>
            <person name="Saif S."/>
            <person name="Shea T."/>
            <person name="Shenoy N."/>
            <person name="Sisk P."/>
            <person name="Stolte C."/>
            <person name="Sykes S."/>
            <person name="Walk T."/>
            <person name="White J."/>
            <person name="Yu Q."/>
            <person name="Coleman M.L."/>
            <person name="Huang K.H."/>
            <person name="Weigele P.R."/>
            <person name="DeFrancesco A.S."/>
            <person name="Kern S.E."/>
            <person name="Thompson L.R."/>
            <person name="Fu R."/>
            <person name="Hombeck B."/>
            <person name="Chisholm S.W."/>
            <person name="Haas B."/>
            <person name="Nusbaum C."/>
            <person name="Galagan J."/>
            <person name="Birren B."/>
        </authorList>
    </citation>
    <scope>NUCLEOTIDE SEQUENCE [LARGE SCALE GENOMIC DNA]</scope>
    <source>
        <strain evidence="2">NATL1A-7</strain>
    </source>
</reference>
<dbReference type="InterPro" id="IPR056410">
    <property type="entry name" value="Phage_OMP"/>
</dbReference>
<feature type="domain" description="Cyanophage outer membrane protein-like beta-barrel" evidence="1">
    <location>
        <begin position="2"/>
        <end position="118"/>
    </location>
</feature>
<dbReference type="OrthoDB" id="21145at10239"/>
<organism evidence="2 3">
    <name type="scientific">Cyanophage NATL1A-7</name>
    <dbReference type="NCBI Taxonomy" id="445693"/>
    <lineage>
        <taxon>Viruses</taxon>
        <taxon>Duplodnaviria</taxon>
        <taxon>Heunggongvirae</taxon>
        <taxon>Uroviricota</taxon>
        <taxon>Caudoviricetes</taxon>
        <taxon>Autographivirales</taxon>
        <taxon>Sechaudvirinae</taxon>
        <taxon>Cheungvirus</taxon>
        <taxon>Cheungvirus NATL1A7</taxon>
    </lineage>
</organism>
<dbReference type="InterPro" id="IPR011250">
    <property type="entry name" value="OMP/PagP_B-barrel"/>
</dbReference>
<evidence type="ECO:0000313" key="3">
    <source>
        <dbReference type="Proteomes" id="UP000006531"/>
    </source>
</evidence>
<proteinExistence type="predicted"/>